<dbReference type="AlphaFoldDB" id="A0A9Q3GN24"/>
<dbReference type="OrthoDB" id="2501761at2759"/>
<organism evidence="3 4">
    <name type="scientific">Austropuccinia psidii MF-1</name>
    <dbReference type="NCBI Taxonomy" id="1389203"/>
    <lineage>
        <taxon>Eukaryota</taxon>
        <taxon>Fungi</taxon>
        <taxon>Dikarya</taxon>
        <taxon>Basidiomycota</taxon>
        <taxon>Pucciniomycotina</taxon>
        <taxon>Pucciniomycetes</taxon>
        <taxon>Pucciniales</taxon>
        <taxon>Sphaerophragmiaceae</taxon>
        <taxon>Austropuccinia</taxon>
    </lineage>
</organism>
<comment type="caution">
    <text evidence="3">The sequence shown here is derived from an EMBL/GenBank/DDBJ whole genome shotgun (WGS) entry which is preliminary data.</text>
</comment>
<evidence type="ECO:0000313" key="3">
    <source>
        <dbReference type="EMBL" id="MBW0473561.1"/>
    </source>
</evidence>
<keyword evidence="1" id="KW-1133">Transmembrane helix</keyword>
<dbReference type="Proteomes" id="UP000765509">
    <property type="component" value="Unassembled WGS sequence"/>
</dbReference>
<sequence>MASCALRLVMWDGFRIPRGGRKHLDSETNRPADLAAPAGSHLVDCLPAAFSSTGPFISFCKAENINEPTFLQRLSGLTRRGLFPVRKTPNTPQTVIPAPAQNNSRVVTNSACVQPPINNVTWIKLGLDNYLSNLPGGTNMTLHQYAAAVGASNFICGIGEKCQAGQLCDPVQSPAWEVLVGAQEWNNFQNKLYDAVGVATQIVTSISSSLVVDLYPPEHSGHLWDVMKSVILATGVASSFALLAEIGIAITSAAIFTTLISTIGIAGLAVTAGIAGGIGTKLALKKPEPDSFDRWSVYAFYLSEWQQHAQKSIANSTRSVIASGVSTPQGISAGLKNGTFFYERPRVNEAQLTSGLKNTTTVRILTDILRNQNGFVTIASDKCTGKGPGGAWKGDDKLSYCSPNGTMFNIIHGSKKKVNNKWHNAELIIKKYGISVQYLAEQSYYCQLNHGSANFDPYKSGAFPHDLNSECIANLPVCDFRDPELAEMKKEKGTMSTCRVKANLPI</sequence>
<proteinExistence type="predicted"/>
<evidence type="ECO:0000259" key="2">
    <source>
        <dbReference type="Pfam" id="PF25278"/>
    </source>
</evidence>
<dbReference type="Pfam" id="PF25278">
    <property type="entry name" value="DUF7872"/>
    <property type="match status" value="1"/>
</dbReference>
<feature type="domain" description="DUF7872" evidence="2">
    <location>
        <begin position="286"/>
        <end position="506"/>
    </location>
</feature>
<name>A0A9Q3GN24_9BASI</name>
<gene>
    <name evidence="3" type="ORF">O181_013276</name>
</gene>
<dbReference type="PANTHER" id="PTHR33339:SF1">
    <property type="entry name" value="LYSM DOMAIN-CONTAINING PROTEIN"/>
    <property type="match status" value="1"/>
</dbReference>
<feature type="transmembrane region" description="Helical" evidence="1">
    <location>
        <begin position="230"/>
        <end position="256"/>
    </location>
</feature>
<keyword evidence="1" id="KW-0812">Transmembrane</keyword>
<dbReference type="PANTHER" id="PTHR33339">
    <property type="entry name" value="LYSM DOMAIN-CONTAINING PROTEIN"/>
    <property type="match status" value="1"/>
</dbReference>
<dbReference type="InterPro" id="IPR057194">
    <property type="entry name" value="DUF7872"/>
</dbReference>
<keyword evidence="1" id="KW-0472">Membrane</keyword>
<feature type="transmembrane region" description="Helical" evidence="1">
    <location>
        <begin position="262"/>
        <end position="284"/>
    </location>
</feature>
<accession>A0A9Q3GN24</accession>
<protein>
    <recommendedName>
        <fullName evidence="2">DUF7872 domain-containing protein</fullName>
    </recommendedName>
</protein>
<keyword evidence="4" id="KW-1185">Reference proteome</keyword>
<evidence type="ECO:0000256" key="1">
    <source>
        <dbReference type="SAM" id="Phobius"/>
    </source>
</evidence>
<evidence type="ECO:0000313" key="4">
    <source>
        <dbReference type="Proteomes" id="UP000765509"/>
    </source>
</evidence>
<reference evidence="3" key="1">
    <citation type="submission" date="2021-03" db="EMBL/GenBank/DDBJ databases">
        <title>Draft genome sequence of rust myrtle Austropuccinia psidii MF-1, a brazilian biotype.</title>
        <authorList>
            <person name="Quecine M.C."/>
            <person name="Pachon D.M.R."/>
            <person name="Bonatelli M.L."/>
            <person name="Correr F.H."/>
            <person name="Franceschini L.M."/>
            <person name="Leite T.F."/>
            <person name="Margarido G.R.A."/>
            <person name="Almeida C.A."/>
            <person name="Ferrarezi J.A."/>
            <person name="Labate C.A."/>
        </authorList>
    </citation>
    <scope>NUCLEOTIDE SEQUENCE</scope>
    <source>
        <strain evidence="3">MF-1</strain>
    </source>
</reference>
<dbReference type="EMBL" id="AVOT02003450">
    <property type="protein sequence ID" value="MBW0473561.1"/>
    <property type="molecule type" value="Genomic_DNA"/>
</dbReference>